<accession>A0AA91TLS2</accession>
<evidence type="ECO:0008006" key="3">
    <source>
        <dbReference type="Google" id="ProtNLM"/>
    </source>
</evidence>
<gene>
    <name evidence="1" type="ORF">CFT61_00370</name>
</gene>
<dbReference type="RefSeq" id="WP_089542522.1">
    <property type="nucleotide sequence ID" value="NZ_NMPZ01000001.1"/>
</dbReference>
<evidence type="ECO:0000313" key="2">
    <source>
        <dbReference type="Proteomes" id="UP000215155"/>
    </source>
</evidence>
<name>A0AA91TLS2_9BACT</name>
<organism evidence="1 2">
    <name type="scientific">Segatella copri</name>
    <dbReference type="NCBI Taxonomy" id="165179"/>
    <lineage>
        <taxon>Bacteria</taxon>
        <taxon>Pseudomonadati</taxon>
        <taxon>Bacteroidota</taxon>
        <taxon>Bacteroidia</taxon>
        <taxon>Bacteroidales</taxon>
        <taxon>Prevotellaceae</taxon>
        <taxon>Segatella</taxon>
    </lineage>
</organism>
<sequence length="665" mass="77445">MWFIVQTDVSGENKSIEFLKEHYPEVISDYYFPLGRKTIPAEDGSEKVRFVPILSGLFFIRIENKKALERILSHNGYFRYQGYDFDIKTGETVERTFFAKARLLCADRENYSLDEIIDLARIPNADMERFIYYNEQIAENIQGLSIVDKRYDDLILENDTIRILNGPLKGWVGVVKQIKKNGKKDRHLLVRFGNNRCLNISNIRQYDIRVEHEATRGAKSEAVGVWRAIDQLIGYLQFRYPAENAAATLRRLFEDYQKKLTCHRGSHQTDKAYSIKKSTLEAAQKKEVLDHIDEAMHPNFRILAGYFKTDNATIREGLKELIPDVLLRPFLTPSTDIPIPQDQEYTVFQHNGIVELVIRCHLQEYFRGKNYEADKYNPVFDEDYEYDAHIALLPTDEGKVKAITSWGAFYDRYAMLDEEDHRKFLLDLETKKYPRLLRLLTQGRYRFEKVHQIGGFSLDMDIPYTEDIQEMARQAVGQLQASGDEPGFLSQTTAAAVEMWQGARLLMWRQLLQRYVLLHKVPVADLPSVIVSDTGLEEKFRLQEGKLQIGEVAQALLERQQQITAYLEKGQLQQAAIRFLAMTKVISVHFAKDELYNYITDDFNPNDTCTSLFDTIVQKTGKHRNVVNYLYKGMVELQQEDAWTYFKYPSFLKKAKDVYNKIRTH</sequence>
<dbReference type="Proteomes" id="UP000215155">
    <property type="component" value="Unassembled WGS sequence"/>
</dbReference>
<reference evidence="1 2" key="1">
    <citation type="submission" date="2017-07" db="EMBL/GenBank/DDBJ databases">
        <title>Draft genome sequence of Prevotella copri isolated from the gut of healthy adult Indian.</title>
        <authorList>
            <person name="Das B."/>
            <person name="Bag S."/>
            <person name="Ghosh T.S."/>
        </authorList>
    </citation>
    <scope>NUCLEOTIDE SEQUENCE [LARGE SCALE GENOMIC DNA]</scope>
    <source>
        <strain evidence="1 2">Indica</strain>
    </source>
</reference>
<protein>
    <recommendedName>
        <fullName evidence="3">KOW domain-containing protein</fullName>
    </recommendedName>
</protein>
<proteinExistence type="predicted"/>
<dbReference type="EMBL" id="NMPZ01000001">
    <property type="protein sequence ID" value="OXL45251.1"/>
    <property type="molecule type" value="Genomic_DNA"/>
</dbReference>
<comment type="caution">
    <text evidence="1">The sequence shown here is derived from an EMBL/GenBank/DDBJ whole genome shotgun (WGS) entry which is preliminary data.</text>
</comment>
<dbReference type="AlphaFoldDB" id="A0AA91TLS2"/>
<evidence type="ECO:0000313" key="1">
    <source>
        <dbReference type="EMBL" id="OXL45251.1"/>
    </source>
</evidence>